<feature type="transmembrane region" description="Helical" evidence="1">
    <location>
        <begin position="219"/>
        <end position="237"/>
    </location>
</feature>
<evidence type="ECO:0000313" key="2">
    <source>
        <dbReference type="EMBL" id="OCH71042.1"/>
    </source>
</evidence>
<comment type="caution">
    <text evidence="2">The sequence shown here is derived from an EMBL/GenBank/DDBJ whole genome shotgun (WGS) entry which is preliminary data.</text>
</comment>
<keyword evidence="1" id="KW-0812">Transmembrane</keyword>
<organism evidence="2 3">
    <name type="scientific">Vibrio genomosp. F10</name>
    <dbReference type="NCBI Taxonomy" id="723171"/>
    <lineage>
        <taxon>Bacteria</taxon>
        <taxon>Pseudomonadati</taxon>
        <taxon>Pseudomonadota</taxon>
        <taxon>Gammaproteobacteria</taxon>
        <taxon>Vibrionales</taxon>
        <taxon>Vibrionaceae</taxon>
        <taxon>Vibrio</taxon>
    </lineage>
</organism>
<keyword evidence="1" id="KW-0472">Membrane</keyword>
<feature type="transmembrane region" description="Helical" evidence="1">
    <location>
        <begin position="31"/>
        <end position="55"/>
    </location>
</feature>
<feature type="transmembrane region" description="Helical" evidence="1">
    <location>
        <begin position="117"/>
        <end position="137"/>
    </location>
</feature>
<keyword evidence="1" id="KW-1133">Transmembrane helix</keyword>
<reference evidence="3" key="1">
    <citation type="submission" date="2016-06" db="EMBL/GenBank/DDBJ databases">
        <authorList>
            <person name="Hehemann J.-H."/>
            <person name="Arevalo P."/>
            <person name="Datta M.S."/>
            <person name="Polz M.F."/>
        </authorList>
    </citation>
    <scope>NUCLEOTIDE SEQUENCE [LARGE SCALE GENOMIC DNA]</scope>
    <source>
        <strain evidence="3">9CSC122</strain>
    </source>
</reference>
<evidence type="ECO:0000256" key="1">
    <source>
        <dbReference type="SAM" id="Phobius"/>
    </source>
</evidence>
<gene>
    <name evidence="2" type="ORF">A6E14_03385</name>
</gene>
<feature type="transmembrane region" description="Helical" evidence="1">
    <location>
        <begin position="149"/>
        <end position="174"/>
    </location>
</feature>
<feature type="transmembrane region" description="Helical" evidence="1">
    <location>
        <begin position="194"/>
        <end position="213"/>
    </location>
</feature>
<feature type="transmembrane region" description="Helical" evidence="1">
    <location>
        <begin position="67"/>
        <end position="85"/>
    </location>
</feature>
<dbReference type="EMBL" id="MAJZ01000964">
    <property type="protein sequence ID" value="OCH71042.1"/>
    <property type="molecule type" value="Genomic_DNA"/>
</dbReference>
<feature type="transmembrane region" description="Helical" evidence="1">
    <location>
        <begin position="91"/>
        <end position="110"/>
    </location>
</feature>
<sequence>MIFSTFQFLITTLLAAICARALSLSGGEVPIIAFVIPALWILPQGGVAGLALLAAMTSYALTLASQPFSLSVSVWMLFPLLMVIFSKRSSLAVILTTSLIVISLQVGIMLTQSSGKLGGSALLTFVQLLSIIVIWWSATHWKRSDKHSWWVLLFILPLWLAGLSYAILISLSIIGIIASFESLDRFKGFKWNKLLCWSLPAVGFAALVVTPNVDVPKPVFVVWICLLGTAWVTDYMLRSMEESQQL</sequence>
<name>A0A1B9QUS9_9VIBR</name>
<dbReference type="Proteomes" id="UP000093173">
    <property type="component" value="Unassembled WGS sequence"/>
</dbReference>
<protein>
    <recommendedName>
        <fullName evidence="4">Integral membrane protein</fullName>
    </recommendedName>
</protein>
<dbReference type="AlphaFoldDB" id="A0A1B9QUS9"/>
<accession>A0A1B9QUS9</accession>
<evidence type="ECO:0008006" key="4">
    <source>
        <dbReference type="Google" id="ProtNLM"/>
    </source>
</evidence>
<dbReference type="RefSeq" id="WP_065577442.1">
    <property type="nucleotide sequence ID" value="NZ_JBNGCH010000964.1"/>
</dbReference>
<evidence type="ECO:0000313" key="3">
    <source>
        <dbReference type="Proteomes" id="UP000093173"/>
    </source>
</evidence>
<keyword evidence="3" id="KW-1185">Reference proteome</keyword>
<proteinExistence type="predicted"/>